<dbReference type="Pfam" id="PF08665">
    <property type="entry name" value="PglZ"/>
    <property type="match status" value="1"/>
</dbReference>
<gene>
    <name evidence="1" type="ORF">CLV88_11972</name>
</gene>
<evidence type="ECO:0000313" key="1">
    <source>
        <dbReference type="EMBL" id="PSL17299.1"/>
    </source>
</evidence>
<evidence type="ECO:0000313" key="2">
    <source>
        <dbReference type="Proteomes" id="UP000240418"/>
    </source>
</evidence>
<dbReference type="Proteomes" id="UP000240418">
    <property type="component" value="Unassembled WGS sequence"/>
</dbReference>
<accession>A0A2P8F6G1</accession>
<sequence length="843" mass="92833">MSLAAFIRETVLRPRLKKAGCLVVYDPARLYQDVVTDLSDERTAVVDVSERGIESREQALESFVSLAHPGGKGPTELVIYVPTDPPKTDHDRVIDPYAIYTASGAMFPDGDGDEYISLCLKAKPDHASEIRRLFQDDPKPSFELVDNIGGGVGYPTLRTLLRVDSARNILLAFLAPSEQQKSRLKGNEAWVSEAKALFRSSLGLKLVTKGKSWSAVADELWRFVLFSEFVLDLPGELPASLANVPHADTGADALVADLCETLRNDNRARQTYIDRAEQIERELDLPAACAEIKDLGMLDTFPFEERTFLQIAVDALKDDRLDEVRTVVDRHKHSVWLGQGESQAQWGLVSAALQLVSACEDADRGLSGNTGSLDALIDHYTSSLREIDRLQREFEQAFGEYISMEPIVDDVAAHARKRYARIAEKVQTIFIKHLERDGWPPQGRLANVDLFDKLVEPLLAEREKRVAYFVVDALRYELGLELQRQLVDTGAATIQPAIAQLPTVTPIGMASLLPGAGKKLKVQRDGKDVVAEIDGQRLTSVTHRMRFLEQLYGDRFAQVTLSEFNSSKKAKVSDAVSLLVVRSTEIDSHLENNPDTTLGLVHQTLKGIRVAIHRLGQAGFTDVVIATDHGFFLNGHSDAGDICAKPLAGDWITVHDRSLLGTGGEDPHNFVIPAEKAGIRGDIECFGAPRSLAPYRRGLRFFHGGPSLQEAVVPAITVALRVQDEQEPAMASVQLSYKNGAKRITTRLPVVDLAIESTDMFAQGADFEILLEAHDRNGNVVGEARKGDPVDPATGTLSLRSGQHQQVTIRMDLEFEGKFTLKAFNPVTMTAYASITLETDYAV</sequence>
<dbReference type="AlphaFoldDB" id="A0A2P8F6G1"/>
<keyword evidence="2" id="KW-1185">Reference proteome</keyword>
<dbReference type="OrthoDB" id="9769734at2"/>
<proteinExistence type="predicted"/>
<comment type="caution">
    <text evidence="1">The sequence shown here is derived from an EMBL/GenBank/DDBJ whole genome shotgun (WGS) entry which is preliminary data.</text>
</comment>
<dbReference type="EMBL" id="PYGJ01000019">
    <property type="protein sequence ID" value="PSL17299.1"/>
    <property type="molecule type" value="Genomic_DNA"/>
</dbReference>
<reference evidence="1 2" key="1">
    <citation type="submission" date="2018-03" db="EMBL/GenBank/DDBJ databases">
        <title>Genomic Encyclopedia of Archaeal and Bacterial Type Strains, Phase II (KMG-II): from individual species to whole genera.</title>
        <authorList>
            <person name="Goeker M."/>
        </authorList>
    </citation>
    <scope>NUCLEOTIDE SEQUENCE [LARGE SCALE GENOMIC DNA]</scope>
    <source>
        <strain evidence="1 2">DSM 100673</strain>
    </source>
</reference>
<name>A0A2P8F6G1_9RHOB</name>
<dbReference type="RefSeq" id="WP_106610210.1">
    <property type="nucleotide sequence ID" value="NZ_PYGJ01000019.1"/>
</dbReference>
<organism evidence="1 2">
    <name type="scientific">Shimia abyssi</name>
    <dbReference type="NCBI Taxonomy" id="1662395"/>
    <lineage>
        <taxon>Bacteria</taxon>
        <taxon>Pseudomonadati</taxon>
        <taxon>Pseudomonadota</taxon>
        <taxon>Alphaproteobacteria</taxon>
        <taxon>Rhodobacterales</taxon>
        <taxon>Roseobacteraceae</taxon>
    </lineage>
</organism>
<protein>
    <submittedName>
        <fullName evidence="1">PglZ domain-containing protein</fullName>
    </submittedName>
</protein>